<accession>A0A915PQ87</accession>
<organism evidence="2 3">
    <name type="scientific">Setaria digitata</name>
    <dbReference type="NCBI Taxonomy" id="48799"/>
    <lineage>
        <taxon>Eukaryota</taxon>
        <taxon>Metazoa</taxon>
        <taxon>Ecdysozoa</taxon>
        <taxon>Nematoda</taxon>
        <taxon>Chromadorea</taxon>
        <taxon>Rhabditida</taxon>
        <taxon>Spirurina</taxon>
        <taxon>Spiruromorpha</taxon>
        <taxon>Filarioidea</taxon>
        <taxon>Setariidae</taxon>
        <taxon>Setaria</taxon>
    </lineage>
</organism>
<reference evidence="3" key="1">
    <citation type="submission" date="2022-11" db="UniProtKB">
        <authorList>
            <consortium name="WormBaseParasite"/>
        </authorList>
    </citation>
    <scope>IDENTIFICATION</scope>
</reference>
<name>A0A915PQ87_9BILA</name>
<sequence>MVKRIDIFVRQKKENWWRLITEAMLRGNFCSALLLTFCNCGNFKFQEILVTEWLDDNDHDNDDNKLCHNRMRKEGEVKSGSKADDDKMTGVEQNQLERIAKADRTGQQQLCACRPAQAKRTDGRMDGYVVKTEHRIRVYKCGTDTEGTPKGQG</sequence>
<dbReference type="Proteomes" id="UP000887581">
    <property type="component" value="Unplaced"/>
</dbReference>
<protein>
    <submittedName>
        <fullName evidence="3">Uncharacterized protein</fullName>
    </submittedName>
</protein>
<evidence type="ECO:0000313" key="2">
    <source>
        <dbReference type="Proteomes" id="UP000887581"/>
    </source>
</evidence>
<dbReference type="AlphaFoldDB" id="A0A915PQ87"/>
<evidence type="ECO:0000256" key="1">
    <source>
        <dbReference type="SAM" id="MobiDB-lite"/>
    </source>
</evidence>
<proteinExistence type="predicted"/>
<dbReference type="WBParaSite" id="sdigi.contig199.g6000.t1">
    <property type="protein sequence ID" value="sdigi.contig199.g6000.t1"/>
    <property type="gene ID" value="sdigi.contig199.g6000"/>
</dbReference>
<evidence type="ECO:0000313" key="3">
    <source>
        <dbReference type="WBParaSite" id="sdigi.contig199.g6000.t1"/>
    </source>
</evidence>
<keyword evidence="2" id="KW-1185">Reference proteome</keyword>
<feature type="compositionally biased region" description="Basic and acidic residues" evidence="1">
    <location>
        <begin position="64"/>
        <end position="89"/>
    </location>
</feature>
<feature type="region of interest" description="Disordered" evidence="1">
    <location>
        <begin position="64"/>
        <end position="92"/>
    </location>
</feature>